<dbReference type="InterPro" id="IPR029787">
    <property type="entry name" value="Nucleotide_cyclase"/>
</dbReference>
<dbReference type="InterPro" id="IPR001610">
    <property type="entry name" value="PAC"/>
</dbReference>
<evidence type="ECO:0008006" key="6">
    <source>
        <dbReference type="Google" id="ProtNLM"/>
    </source>
</evidence>
<sequence>MKLIDLEVLDSLLDQIAVLNRDGDIMAVNRSWVNFSIENNADLDKTGIGNNYLTVCPKEVQEGIIQVLKGTKDHFNYEYPCHSDCELRWFVLRVTPIKINQNNGAVVSHVNITDRKLAEIRLERNEQLYRHIAENSTDYISLHTLDGKYTYVSPNHSHVLGYTSKEMVGRSLYDFMHDRDIENIKLLNDSSHTDTIDEIKTITYRFRCKNGKYIWIESKYKRVLSLDKITDEIICISRDITKNKQKLLELEEEKKLLKKTIYTDTLTGVFNRRFFNRHLKKVYQEYLLHNIVFSLLVIDIDYFKKYNDTYGHRKGDECLIKVADTLASEVRENDRVCRIGGEEFCIILPNTNKDEAISLAERLCRKVEELKILHTKSDVSPFVTVSVGVTTANISRDIAKVKQEQFFIIADKALYNSKRGGRNRVSFR</sequence>
<dbReference type="GO" id="GO:1902201">
    <property type="term" value="P:negative regulation of bacterial-type flagellum-dependent cell motility"/>
    <property type="evidence" value="ECO:0007669"/>
    <property type="project" value="TreeGrafter"/>
</dbReference>
<dbReference type="GO" id="GO:0043709">
    <property type="term" value="P:cell adhesion involved in single-species biofilm formation"/>
    <property type="evidence" value="ECO:0007669"/>
    <property type="project" value="TreeGrafter"/>
</dbReference>
<dbReference type="PANTHER" id="PTHR45138:SF9">
    <property type="entry name" value="DIGUANYLATE CYCLASE DGCM-RELATED"/>
    <property type="match status" value="1"/>
</dbReference>
<organism evidence="4 5">
    <name type="scientific">Ureibacillus manganicus DSM 26584</name>
    <dbReference type="NCBI Taxonomy" id="1384049"/>
    <lineage>
        <taxon>Bacteria</taxon>
        <taxon>Bacillati</taxon>
        <taxon>Bacillota</taxon>
        <taxon>Bacilli</taxon>
        <taxon>Bacillales</taxon>
        <taxon>Caryophanaceae</taxon>
        <taxon>Ureibacillus</taxon>
    </lineage>
</organism>
<dbReference type="InterPro" id="IPR000014">
    <property type="entry name" value="PAS"/>
</dbReference>
<dbReference type="NCBIfam" id="TIGR00254">
    <property type="entry name" value="GGDEF"/>
    <property type="match status" value="1"/>
</dbReference>
<dbReference type="SMART" id="SM00267">
    <property type="entry name" value="GGDEF"/>
    <property type="match status" value="1"/>
</dbReference>
<dbReference type="GO" id="GO:0052621">
    <property type="term" value="F:diguanylate cyclase activity"/>
    <property type="evidence" value="ECO:0007669"/>
    <property type="project" value="TreeGrafter"/>
</dbReference>
<dbReference type="FunFam" id="3.30.70.270:FF:000001">
    <property type="entry name" value="Diguanylate cyclase domain protein"/>
    <property type="match status" value="1"/>
</dbReference>
<dbReference type="InterPro" id="IPR000160">
    <property type="entry name" value="GGDEF_dom"/>
</dbReference>
<dbReference type="Gene3D" id="3.30.450.20">
    <property type="entry name" value="PAS domain"/>
    <property type="match status" value="2"/>
</dbReference>
<evidence type="ECO:0000313" key="4">
    <source>
        <dbReference type="EMBL" id="KGR79837.1"/>
    </source>
</evidence>
<dbReference type="SMART" id="SM00091">
    <property type="entry name" value="PAS"/>
    <property type="match status" value="2"/>
</dbReference>
<keyword evidence="5" id="KW-1185">Reference proteome</keyword>
<dbReference type="GO" id="GO:0005886">
    <property type="term" value="C:plasma membrane"/>
    <property type="evidence" value="ECO:0007669"/>
    <property type="project" value="TreeGrafter"/>
</dbReference>
<protein>
    <recommendedName>
        <fullName evidence="6">Diguanylate cyclase</fullName>
    </recommendedName>
</protein>
<accession>A0A0A3IYF4</accession>
<proteinExistence type="predicted"/>
<dbReference type="InterPro" id="IPR035965">
    <property type="entry name" value="PAS-like_dom_sf"/>
</dbReference>
<dbReference type="InterPro" id="IPR000700">
    <property type="entry name" value="PAS-assoc_C"/>
</dbReference>
<feature type="domain" description="GGDEF" evidence="3">
    <location>
        <begin position="291"/>
        <end position="428"/>
    </location>
</feature>
<dbReference type="SUPFAM" id="SSF55073">
    <property type="entry name" value="Nucleotide cyclase"/>
    <property type="match status" value="1"/>
</dbReference>
<dbReference type="EMBL" id="JPVN01000004">
    <property type="protein sequence ID" value="KGR79837.1"/>
    <property type="molecule type" value="Genomic_DNA"/>
</dbReference>
<feature type="domain" description="PAS" evidence="1">
    <location>
        <begin position="125"/>
        <end position="185"/>
    </location>
</feature>
<dbReference type="PROSITE" id="PS50113">
    <property type="entry name" value="PAC"/>
    <property type="match status" value="1"/>
</dbReference>
<dbReference type="Gene3D" id="3.30.70.270">
    <property type="match status" value="1"/>
</dbReference>
<dbReference type="PROSITE" id="PS50887">
    <property type="entry name" value="GGDEF"/>
    <property type="match status" value="1"/>
</dbReference>
<dbReference type="SUPFAM" id="SSF55785">
    <property type="entry name" value="PYP-like sensor domain (PAS domain)"/>
    <property type="match status" value="2"/>
</dbReference>
<dbReference type="InterPro" id="IPR050469">
    <property type="entry name" value="Diguanylate_Cyclase"/>
</dbReference>
<reference evidence="4 5" key="1">
    <citation type="submission" date="2014-02" db="EMBL/GenBank/DDBJ databases">
        <title>Draft genome sequence of Lysinibacillus manganicus DSM 26584T.</title>
        <authorList>
            <person name="Zhang F."/>
            <person name="Wang G."/>
            <person name="Zhang L."/>
        </authorList>
    </citation>
    <scope>NUCLEOTIDE SEQUENCE [LARGE SCALE GENOMIC DNA]</scope>
    <source>
        <strain evidence="4 5">DSM 26584</strain>
    </source>
</reference>
<dbReference type="CDD" id="cd00130">
    <property type="entry name" value="PAS"/>
    <property type="match status" value="1"/>
</dbReference>
<evidence type="ECO:0000259" key="2">
    <source>
        <dbReference type="PROSITE" id="PS50113"/>
    </source>
</evidence>
<name>A0A0A3IYF4_9BACL</name>
<dbReference type="Proteomes" id="UP000030416">
    <property type="component" value="Unassembled WGS sequence"/>
</dbReference>
<comment type="caution">
    <text evidence="4">The sequence shown here is derived from an EMBL/GenBank/DDBJ whole genome shotgun (WGS) entry which is preliminary data.</text>
</comment>
<dbReference type="NCBIfam" id="TIGR00229">
    <property type="entry name" value="sensory_box"/>
    <property type="match status" value="1"/>
</dbReference>
<gene>
    <name evidence="4" type="ORF">CD29_04710</name>
</gene>
<dbReference type="SMART" id="SM00086">
    <property type="entry name" value="PAC"/>
    <property type="match status" value="2"/>
</dbReference>
<feature type="domain" description="PAC" evidence="2">
    <location>
        <begin position="200"/>
        <end position="252"/>
    </location>
</feature>
<dbReference type="RefSeq" id="WP_036183385.1">
    <property type="nucleotide sequence ID" value="NZ_AVDA01000004.1"/>
</dbReference>
<dbReference type="InterPro" id="IPR013655">
    <property type="entry name" value="PAS_fold_3"/>
</dbReference>
<dbReference type="PROSITE" id="PS50112">
    <property type="entry name" value="PAS"/>
    <property type="match status" value="1"/>
</dbReference>
<evidence type="ECO:0000313" key="5">
    <source>
        <dbReference type="Proteomes" id="UP000030416"/>
    </source>
</evidence>
<dbReference type="AlphaFoldDB" id="A0A0A3IYF4"/>
<dbReference type="PANTHER" id="PTHR45138">
    <property type="entry name" value="REGULATORY COMPONENTS OF SENSORY TRANSDUCTION SYSTEM"/>
    <property type="match status" value="1"/>
</dbReference>
<dbReference type="Pfam" id="PF00990">
    <property type="entry name" value="GGDEF"/>
    <property type="match status" value="1"/>
</dbReference>
<dbReference type="eggNOG" id="COG2199">
    <property type="taxonomic scope" value="Bacteria"/>
</dbReference>
<dbReference type="Pfam" id="PF08447">
    <property type="entry name" value="PAS_3"/>
    <property type="match status" value="1"/>
</dbReference>
<evidence type="ECO:0000259" key="3">
    <source>
        <dbReference type="PROSITE" id="PS50887"/>
    </source>
</evidence>
<dbReference type="CDD" id="cd01949">
    <property type="entry name" value="GGDEF"/>
    <property type="match status" value="1"/>
</dbReference>
<dbReference type="STRING" id="1384049.CD29_04710"/>
<evidence type="ECO:0000259" key="1">
    <source>
        <dbReference type="PROSITE" id="PS50112"/>
    </source>
</evidence>
<dbReference type="InterPro" id="IPR043128">
    <property type="entry name" value="Rev_trsase/Diguanyl_cyclase"/>
</dbReference>